<comment type="caution">
    <text evidence="2">The sequence shown here is derived from an EMBL/GenBank/DDBJ whole genome shotgun (WGS) entry which is preliminary data.</text>
</comment>
<dbReference type="OrthoDB" id="2476294at2"/>
<name>A0A559KES5_9BACL</name>
<dbReference type="Proteomes" id="UP000317036">
    <property type="component" value="Unassembled WGS sequence"/>
</dbReference>
<keyword evidence="3" id="KW-1185">Reference proteome</keyword>
<feature type="region of interest" description="Disordered" evidence="1">
    <location>
        <begin position="54"/>
        <end position="106"/>
    </location>
</feature>
<dbReference type="RefSeq" id="WP_144845235.1">
    <property type="nucleotide sequence ID" value="NZ_VNJI01000007.1"/>
</dbReference>
<evidence type="ECO:0000313" key="3">
    <source>
        <dbReference type="Proteomes" id="UP000317036"/>
    </source>
</evidence>
<dbReference type="AlphaFoldDB" id="A0A559KES5"/>
<dbReference type="EMBL" id="VNJI01000007">
    <property type="protein sequence ID" value="TVY10631.1"/>
    <property type="molecule type" value="Genomic_DNA"/>
</dbReference>
<accession>A0A559KES5</accession>
<evidence type="ECO:0000256" key="1">
    <source>
        <dbReference type="SAM" id="MobiDB-lite"/>
    </source>
</evidence>
<reference evidence="2 3" key="1">
    <citation type="submission" date="2019-07" db="EMBL/GenBank/DDBJ databases">
        <authorList>
            <person name="Kim J."/>
        </authorList>
    </citation>
    <scope>NUCLEOTIDE SEQUENCE [LARGE SCALE GENOMIC DNA]</scope>
    <source>
        <strain evidence="2 3">JC52</strain>
    </source>
</reference>
<sequence>MSLRSIELQFVLQKNDEAGVKQHQMMHKPVEDQTSLSEAAEKNIVNERHVTAKLDEIHQASVNDHAPKKQHGRTGKRGSQNRQDQSQGEAGHNDHPFKGRNIDLSL</sequence>
<protein>
    <submittedName>
        <fullName evidence="2">Uncharacterized protein</fullName>
    </submittedName>
</protein>
<evidence type="ECO:0000313" key="2">
    <source>
        <dbReference type="EMBL" id="TVY10631.1"/>
    </source>
</evidence>
<proteinExistence type="predicted"/>
<feature type="compositionally biased region" description="Polar residues" evidence="1">
    <location>
        <begin position="77"/>
        <end position="88"/>
    </location>
</feature>
<gene>
    <name evidence="2" type="ORF">FPZ49_07810</name>
</gene>
<organism evidence="2 3">
    <name type="scientific">Paenibacillus cremeus</name>
    <dbReference type="NCBI Taxonomy" id="2163881"/>
    <lineage>
        <taxon>Bacteria</taxon>
        <taxon>Bacillati</taxon>
        <taxon>Bacillota</taxon>
        <taxon>Bacilli</taxon>
        <taxon>Bacillales</taxon>
        <taxon>Paenibacillaceae</taxon>
        <taxon>Paenibacillus</taxon>
    </lineage>
</organism>
<feature type="compositionally biased region" description="Basic and acidic residues" evidence="1">
    <location>
        <begin position="91"/>
        <end position="106"/>
    </location>
</feature>